<dbReference type="InterPro" id="IPR029058">
    <property type="entry name" value="AB_hydrolase_fold"/>
</dbReference>
<proteinExistence type="predicted"/>
<feature type="domain" description="AB hydrolase-1" evidence="1">
    <location>
        <begin position="15"/>
        <end position="157"/>
    </location>
</feature>
<accession>A0ABR6YZP7</accession>
<dbReference type="SUPFAM" id="SSF53474">
    <property type="entry name" value="alpha/beta-Hydrolases"/>
    <property type="match status" value="1"/>
</dbReference>
<evidence type="ECO:0000313" key="3">
    <source>
        <dbReference type="Proteomes" id="UP000622405"/>
    </source>
</evidence>
<dbReference type="RefSeq" id="WP_186894819.1">
    <property type="nucleotide sequence ID" value="NZ_WJBE01000014.1"/>
</dbReference>
<dbReference type="InterPro" id="IPR000073">
    <property type="entry name" value="AB_hydrolase_1"/>
</dbReference>
<reference evidence="2 3" key="1">
    <citation type="journal article" date="2020" name="mSystems">
        <title>Defining Genomic and Predicted Metabolic Features of the Acetobacterium Genus.</title>
        <authorList>
            <person name="Ross D.E."/>
            <person name="Marshall C.W."/>
            <person name="Gulliver D."/>
            <person name="May H.D."/>
            <person name="Norman R.S."/>
        </authorList>
    </citation>
    <scope>NUCLEOTIDE SEQUENCE [LARGE SCALE GENOMIC DNA]</scope>
    <source>
        <strain evidence="2 3">DSM 4132</strain>
    </source>
</reference>
<keyword evidence="2" id="KW-0378">Hydrolase</keyword>
<dbReference type="Gene3D" id="3.40.50.1820">
    <property type="entry name" value="alpha/beta hydrolase"/>
    <property type="match status" value="1"/>
</dbReference>
<evidence type="ECO:0000259" key="1">
    <source>
        <dbReference type="Pfam" id="PF12697"/>
    </source>
</evidence>
<organism evidence="2 3">
    <name type="scientific">Acetobacterium malicum</name>
    <dbReference type="NCBI Taxonomy" id="52692"/>
    <lineage>
        <taxon>Bacteria</taxon>
        <taxon>Bacillati</taxon>
        <taxon>Bacillota</taxon>
        <taxon>Clostridia</taxon>
        <taxon>Eubacteriales</taxon>
        <taxon>Eubacteriaceae</taxon>
        <taxon>Acetobacterium</taxon>
    </lineage>
</organism>
<dbReference type="EMBL" id="WJBE01000014">
    <property type="protein sequence ID" value="MBC3900655.1"/>
    <property type="molecule type" value="Genomic_DNA"/>
</dbReference>
<dbReference type="Proteomes" id="UP000622405">
    <property type="component" value="Unassembled WGS sequence"/>
</dbReference>
<gene>
    <name evidence="2" type="ORF">GH811_13620</name>
</gene>
<protein>
    <submittedName>
        <fullName evidence="2">Alpha/beta fold hydrolase</fullName>
    </submittedName>
</protein>
<evidence type="ECO:0000313" key="2">
    <source>
        <dbReference type="EMBL" id="MBC3900655.1"/>
    </source>
</evidence>
<dbReference type="GO" id="GO:0016787">
    <property type="term" value="F:hydrolase activity"/>
    <property type="evidence" value="ECO:0007669"/>
    <property type="project" value="UniProtKB-KW"/>
</dbReference>
<sequence length="258" mass="29977">MKFYEYGDKNSPSIMLIHGAGWSYWLYLQEARLLQHKYRVILPVIDGHGEEAEVPYTSTENIADQLLDYIDHNTNGHLFALSGVSLGGQIAIELLSRRVDLAKKAIIESGLCIPQPALLKYSRFVYKYFGKWLFSKRFNQWALTILPKQMHLPDDIAELYLRDIPAVKVETMNQIFETYYKYELKDSLKNSQSDIIYWYGSKEMKCIKESGALFQTTVKNCQLIELPGYRHSEISAYHPGEWVQRAEQFFNQTLSPRS</sequence>
<dbReference type="Pfam" id="PF12697">
    <property type="entry name" value="Abhydrolase_6"/>
    <property type="match status" value="1"/>
</dbReference>
<keyword evidence="3" id="KW-1185">Reference proteome</keyword>
<name>A0ABR6YZP7_9FIRM</name>
<comment type="caution">
    <text evidence="2">The sequence shown here is derived from an EMBL/GenBank/DDBJ whole genome shotgun (WGS) entry which is preliminary data.</text>
</comment>